<feature type="domain" description="EF-hand" evidence="1">
    <location>
        <begin position="1"/>
        <end position="30"/>
    </location>
</feature>
<name>A0A382MS02_9ZZZZ</name>
<organism evidence="2">
    <name type="scientific">marine metagenome</name>
    <dbReference type="NCBI Taxonomy" id="408172"/>
    <lineage>
        <taxon>unclassified sequences</taxon>
        <taxon>metagenomes</taxon>
        <taxon>ecological metagenomes</taxon>
    </lineage>
</organism>
<dbReference type="GO" id="GO:0005509">
    <property type="term" value="F:calcium ion binding"/>
    <property type="evidence" value="ECO:0007669"/>
    <property type="project" value="InterPro"/>
</dbReference>
<feature type="non-terminal residue" evidence="2">
    <location>
        <position position="1"/>
    </location>
</feature>
<evidence type="ECO:0000259" key="1">
    <source>
        <dbReference type="PROSITE" id="PS50222"/>
    </source>
</evidence>
<dbReference type="AlphaFoldDB" id="A0A382MS02"/>
<reference evidence="2" key="1">
    <citation type="submission" date="2018-05" db="EMBL/GenBank/DDBJ databases">
        <authorList>
            <person name="Lanie J.A."/>
            <person name="Ng W.-L."/>
            <person name="Kazmierczak K.M."/>
            <person name="Andrzejewski T.M."/>
            <person name="Davidsen T.M."/>
            <person name="Wayne K.J."/>
            <person name="Tettelin H."/>
            <person name="Glass J.I."/>
            <person name="Rusch D."/>
            <person name="Podicherti R."/>
            <person name="Tsui H.-C.T."/>
            <person name="Winkler M.E."/>
        </authorList>
    </citation>
    <scope>NUCLEOTIDE SEQUENCE</scope>
</reference>
<dbReference type="EMBL" id="UINC01094908">
    <property type="protein sequence ID" value="SVC50547.1"/>
    <property type="molecule type" value="Genomic_DNA"/>
</dbReference>
<evidence type="ECO:0000313" key="2">
    <source>
        <dbReference type="EMBL" id="SVC50547.1"/>
    </source>
</evidence>
<dbReference type="PROSITE" id="PS50222">
    <property type="entry name" value="EF_HAND_2"/>
    <property type="match status" value="1"/>
</dbReference>
<dbReference type="InterPro" id="IPR018247">
    <property type="entry name" value="EF_Hand_1_Ca_BS"/>
</dbReference>
<feature type="non-terminal residue" evidence="2">
    <location>
        <position position="380"/>
    </location>
</feature>
<dbReference type="PROSITE" id="PS00018">
    <property type="entry name" value="EF_HAND_1"/>
    <property type="match status" value="1"/>
</dbReference>
<protein>
    <recommendedName>
        <fullName evidence="1">EF-hand domain-containing protein</fullName>
    </recommendedName>
</protein>
<dbReference type="InterPro" id="IPR002048">
    <property type="entry name" value="EF_hand_dom"/>
</dbReference>
<sequence>LKRFPAADANGDGKLTAEEFKAARQQFQRSRQGNARPAAAAQTKLVFDPGWEKEKFPPHAVSLKTPEEIMAIYKRGAAGRTSAASDALSFPKPADGIMRIVGTGHSFMAPAYKTLPVICRAVGFEQPLCLHTGGGITGSTRYKWEQENGIFKFDGKPLPKLLAAISNAEWEAMIWGPYGNDRPEFYTCWIDFCEQYNPGMKFFLSDAWPAPGQVRKAFNLKANPESEAFFTDAVYDQLSAHANAGFAGLVKALRESTDEVYILPTHAAMTEAARRFIRGELPGVEGLYTVIGGKERSLWKDKIGHLGPGFDRLEGYVFYATLYGKSPELISAPIKFNKNPSFLSAALDKIFREIAWKAVVEHPLSGVTDKNKNGIGDHLE</sequence>
<accession>A0A382MS02</accession>
<proteinExistence type="predicted"/>
<gene>
    <name evidence="2" type="ORF">METZ01_LOCUS303401</name>
</gene>